<evidence type="ECO:0000256" key="1">
    <source>
        <dbReference type="SAM" id="MobiDB-lite"/>
    </source>
</evidence>
<gene>
    <name evidence="2" type="ORF">MHBO_004078</name>
</gene>
<protein>
    <submittedName>
        <fullName evidence="2">Uncharacterized protein</fullName>
    </submittedName>
</protein>
<proteinExistence type="predicted"/>
<comment type="caution">
    <text evidence="2">The sequence shown here is derived from an EMBL/GenBank/DDBJ whole genome shotgun (WGS) entry which is preliminary data.</text>
</comment>
<evidence type="ECO:0000313" key="3">
    <source>
        <dbReference type="Proteomes" id="UP001439008"/>
    </source>
</evidence>
<evidence type="ECO:0000313" key="2">
    <source>
        <dbReference type="EMBL" id="MES1922564.1"/>
    </source>
</evidence>
<reference evidence="2 3" key="1">
    <citation type="journal article" date="2024" name="BMC Biol.">
        <title>Comparative genomics of Ascetosporea gives new insight into the evolutionary basis for animal parasitism in Rhizaria.</title>
        <authorList>
            <person name="Hiltunen Thoren M."/>
            <person name="Onut-Brannstrom I."/>
            <person name="Alfjorden A."/>
            <person name="Peckova H."/>
            <person name="Swords F."/>
            <person name="Hooper C."/>
            <person name="Holzer A.S."/>
            <person name="Bass D."/>
            <person name="Burki F."/>
        </authorList>
    </citation>
    <scope>NUCLEOTIDE SEQUENCE [LARGE SCALE GENOMIC DNA]</scope>
    <source>
        <strain evidence="2">20-A016</strain>
    </source>
</reference>
<name>A0ABV2ASB5_9EUKA</name>
<feature type="region of interest" description="Disordered" evidence="1">
    <location>
        <begin position="113"/>
        <end position="136"/>
    </location>
</feature>
<accession>A0ABV2ASB5</accession>
<feature type="compositionally biased region" description="Acidic residues" evidence="1">
    <location>
        <begin position="113"/>
        <end position="129"/>
    </location>
</feature>
<dbReference type="Proteomes" id="UP001439008">
    <property type="component" value="Unassembled WGS sequence"/>
</dbReference>
<keyword evidence="3" id="KW-1185">Reference proteome</keyword>
<sequence>MSRETANIVKTRLFCVKHEKKPRIEAFVLPGPGPQSFCPVFLKLKERNGEYKSEEAPVDLTGAQAQEAFPGVLRVVMMDKASGVEPRFVVNDDFCYEGDSNFYSEDYDLYEDYESEGGGDSECEGDQYESFDYREQ</sequence>
<dbReference type="EMBL" id="JBDODL010003101">
    <property type="protein sequence ID" value="MES1922564.1"/>
    <property type="molecule type" value="Genomic_DNA"/>
</dbReference>
<organism evidence="2 3">
    <name type="scientific">Bonamia ostreae</name>
    <dbReference type="NCBI Taxonomy" id="126728"/>
    <lineage>
        <taxon>Eukaryota</taxon>
        <taxon>Sar</taxon>
        <taxon>Rhizaria</taxon>
        <taxon>Endomyxa</taxon>
        <taxon>Ascetosporea</taxon>
        <taxon>Haplosporida</taxon>
        <taxon>Bonamia</taxon>
    </lineage>
</organism>